<dbReference type="Gene3D" id="1.10.20.60">
    <property type="entry name" value="Glu-tRNAGln amidotransferase C subunit, N-terminal domain"/>
    <property type="match status" value="1"/>
</dbReference>
<dbReference type="PANTHER" id="PTHR11895">
    <property type="entry name" value="TRANSAMIDASE"/>
    <property type="match status" value="1"/>
</dbReference>
<keyword evidence="4" id="KW-1185">Reference proteome</keyword>
<dbReference type="AlphaFoldDB" id="A0A2G8KI94"/>
<evidence type="ECO:0000313" key="4">
    <source>
        <dbReference type="Proteomes" id="UP000230750"/>
    </source>
</evidence>
<dbReference type="STRING" id="307972.A0A2G8KI94"/>
<comment type="caution">
    <text evidence="3">The sequence shown here is derived from an EMBL/GenBank/DDBJ whole genome shotgun (WGS) entry which is preliminary data.</text>
</comment>
<dbReference type="InterPro" id="IPR036928">
    <property type="entry name" value="AS_sf"/>
</dbReference>
<evidence type="ECO:0000259" key="2">
    <source>
        <dbReference type="Pfam" id="PF01425"/>
    </source>
</evidence>
<accession>A0A2G8KI94</accession>
<dbReference type="NCBIfam" id="NF005565">
    <property type="entry name" value="PRK07235.1"/>
    <property type="match status" value="1"/>
</dbReference>
<dbReference type="InterPro" id="IPR020556">
    <property type="entry name" value="Amidase_CS"/>
</dbReference>
<comment type="similarity">
    <text evidence="1">Belongs to the amidase family.</text>
</comment>
<organism evidence="3 4">
    <name type="scientific">Stichopus japonicus</name>
    <name type="common">Sea cucumber</name>
    <dbReference type="NCBI Taxonomy" id="307972"/>
    <lineage>
        <taxon>Eukaryota</taxon>
        <taxon>Metazoa</taxon>
        <taxon>Echinodermata</taxon>
        <taxon>Eleutherozoa</taxon>
        <taxon>Echinozoa</taxon>
        <taxon>Holothuroidea</taxon>
        <taxon>Aspidochirotacea</taxon>
        <taxon>Aspidochirotida</taxon>
        <taxon>Stichopodidae</taxon>
        <taxon>Apostichopus</taxon>
    </lineage>
</organism>
<dbReference type="SUPFAM" id="SSF75304">
    <property type="entry name" value="Amidase signature (AS) enzymes"/>
    <property type="match status" value="1"/>
</dbReference>
<dbReference type="GO" id="GO:0016740">
    <property type="term" value="F:transferase activity"/>
    <property type="evidence" value="ECO:0007669"/>
    <property type="project" value="UniProtKB-KW"/>
</dbReference>
<protein>
    <submittedName>
        <fullName evidence="3">Putative glutamyl-tRNA(Gln) amidotransferase subunit A, chloroplastic/mitochondrial</fullName>
    </submittedName>
</protein>
<name>A0A2G8KI94_STIJA</name>
<dbReference type="Proteomes" id="UP000230750">
    <property type="component" value="Unassembled WGS sequence"/>
</dbReference>
<dbReference type="PANTHER" id="PTHR11895:SF170">
    <property type="entry name" value="AMIDASE"/>
    <property type="match status" value="1"/>
</dbReference>
<reference evidence="3 4" key="1">
    <citation type="journal article" date="2017" name="PLoS Biol.">
        <title>The sea cucumber genome provides insights into morphological evolution and visceral regeneration.</title>
        <authorList>
            <person name="Zhang X."/>
            <person name="Sun L."/>
            <person name="Yuan J."/>
            <person name="Sun Y."/>
            <person name="Gao Y."/>
            <person name="Zhang L."/>
            <person name="Li S."/>
            <person name="Dai H."/>
            <person name="Hamel J.F."/>
            <person name="Liu C."/>
            <person name="Yu Y."/>
            <person name="Liu S."/>
            <person name="Lin W."/>
            <person name="Guo K."/>
            <person name="Jin S."/>
            <person name="Xu P."/>
            <person name="Storey K.B."/>
            <person name="Huan P."/>
            <person name="Zhang T."/>
            <person name="Zhou Y."/>
            <person name="Zhang J."/>
            <person name="Lin C."/>
            <person name="Li X."/>
            <person name="Xing L."/>
            <person name="Huo D."/>
            <person name="Sun M."/>
            <person name="Wang L."/>
            <person name="Mercier A."/>
            <person name="Li F."/>
            <person name="Yang H."/>
            <person name="Xiang J."/>
        </authorList>
    </citation>
    <scope>NUCLEOTIDE SEQUENCE [LARGE SCALE GENOMIC DNA]</scope>
    <source>
        <strain evidence="3">Shaxun</strain>
        <tissue evidence="3">Muscle</tissue>
    </source>
</reference>
<dbReference type="EMBL" id="MRZV01000564">
    <property type="protein sequence ID" value="PIK47695.1"/>
    <property type="molecule type" value="Genomic_DNA"/>
</dbReference>
<dbReference type="PROSITE" id="PS00571">
    <property type="entry name" value="AMIDASES"/>
    <property type="match status" value="1"/>
</dbReference>
<proteinExistence type="inferred from homology"/>
<evidence type="ECO:0000256" key="1">
    <source>
        <dbReference type="ARBA" id="ARBA00009199"/>
    </source>
</evidence>
<dbReference type="OrthoDB" id="421993at2759"/>
<feature type="domain" description="Amidase" evidence="2">
    <location>
        <begin position="83"/>
        <end position="506"/>
    </location>
</feature>
<gene>
    <name evidence="3" type="ORF">BSL78_15437</name>
</gene>
<dbReference type="Pfam" id="PF01425">
    <property type="entry name" value="Amidase"/>
    <property type="match status" value="1"/>
</dbReference>
<sequence length="520" mass="56073">MSPPCYDKLYHEATVRAPSKAHLGKIAKNLGLDLDDDELSAYQRSIKDACDAINEVEGLPEPLLPTKYPRVPGHRPTPEENPLNAWYWKTNITGAESGKLLGKTVAVKDNIAVAGVPMMVGCSALEGYVPEFDATVVTMLLDQGARVTGKSVCESLCGAGASYTCNKGPVKNFHNPNHNAGGSSGGSATLVASGEVDLALGSDQGGSVRIPSCWCGVVGLKPTFGLVPYTGAMAFEQSVDHLGPIARSVYDCALFLEVLAGYDNGLDPRQRSDMKVPQYTTEMIVESLEGFKIGVINEGFEWKTTDDEVERTVRGSVSKLQDAGAKVEQVSIPLHAKGHILWRMVFCEGFADTTFHSGGVGRGSCGFHATSMSSFVSKSFKTRINDVGPSPKLLYLLGQYFAESYPGVIYNKGQNLRRLLAKQYDDALNKFDVLALPTIPFTAPRLPDKNISTEDYLANLGNISVNTRPTNLTGHPAISLKAGFHHVNGLPIGTMLISKHFDEVTLFKVASHFERLNSSA</sequence>
<keyword evidence="3" id="KW-0808">Transferase</keyword>
<dbReference type="InterPro" id="IPR023631">
    <property type="entry name" value="Amidase_dom"/>
</dbReference>
<dbReference type="InterPro" id="IPR000120">
    <property type="entry name" value="Amidase"/>
</dbReference>
<dbReference type="Gene3D" id="3.90.1300.10">
    <property type="entry name" value="Amidase signature (AS) domain"/>
    <property type="match status" value="1"/>
</dbReference>
<evidence type="ECO:0000313" key="3">
    <source>
        <dbReference type="EMBL" id="PIK47695.1"/>
    </source>
</evidence>